<dbReference type="AlphaFoldDB" id="A0A6A6M8H7"/>
<gene>
    <name evidence="2" type="ORF">GH714_021414</name>
</gene>
<evidence type="ECO:0000256" key="1">
    <source>
        <dbReference type="SAM" id="Phobius"/>
    </source>
</evidence>
<sequence>MQKLHVPPKYYPKALNRWTRVGILVAQSGLSFTYFFLLLYDFSDLEMLALASTMAWNLQEWDHVHKMNESLIVAAKKMIFVPKWSKLVWVGRTISGFWNGGFPPILAEALSLREALMWVIMICMLLFHQGISFSLKWVKRDVNRAAHAIAGDALVHDNLTL</sequence>
<dbReference type="Proteomes" id="UP000467840">
    <property type="component" value="Chromosome 17"/>
</dbReference>
<proteinExistence type="predicted"/>
<evidence type="ECO:0000313" key="3">
    <source>
        <dbReference type="Proteomes" id="UP000467840"/>
    </source>
</evidence>
<keyword evidence="1" id="KW-0472">Membrane</keyword>
<keyword evidence="1" id="KW-0812">Transmembrane</keyword>
<organism evidence="2 3">
    <name type="scientific">Hevea brasiliensis</name>
    <name type="common">Para rubber tree</name>
    <name type="synonym">Siphonia brasiliensis</name>
    <dbReference type="NCBI Taxonomy" id="3981"/>
    <lineage>
        <taxon>Eukaryota</taxon>
        <taxon>Viridiplantae</taxon>
        <taxon>Streptophyta</taxon>
        <taxon>Embryophyta</taxon>
        <taxon>Tracheophyta</taxon>
        <taxon>Spermatophyta</taxon>
        <taxon>Magnoliopsida</taxon>
        <taxon>eudicotyledons</taxon>
        <taxon>Gunneridae</taxon>
        <taxon>Pentapetalae</taxon>
        <taxon>rosids</taxon>
        <taxon>fabids</taxon>
        <taxon>Malpighiales</taxon>
        <taxon>Euphorbiaceae</taxon>
        <taxon>Crotonoideae</taxon>
        <taxon>Micrandreae</taxon>
        <taxon>Hevea</taxon>
    </lineage>
</organism>
<name>A0A6A6M8H7_HEVBR</name>
<feature type="transmembrane region" description="Helical" evidence="1">
    <location>
        <begin position="115"/>
        <end position="135"/>
    </location>
</feature>
<protein>
    <submittedName>
        <fullName evidence="2">Uncharacterized protein</fullName>
    </submittedName>
</protein>
<accession>A0A6A6M8H7</accession>
<keyword evidence="3" id="KW-1185">Reference proteome</keyword>
<feature type="transmembrane region" description="Helical" evidence="1">
    <location>
        <begin position="21"/>
        <end position="40"/>
    </location>
</feature>
<keyword evidence="1" id="KW-1133">Transmembrane helix</keyword>
<reference evidence="2 3" key="1">
    <citation type="journal article" date="2020" name="Mol. Plant">
        <title>The Chromosome-Based Rubber Tree Genome Provides New Insights into Spurge Genome Evolution and Rubber Biosynthesis.</title>
        <authorList>
            <person name="Liu J."/>
            <person name="Shi C."/>
            <person name="Shi C.C."/>
            <person name="Li W."/>
            <person name="Zhang Q.J."/>
            <person name="Zhang Y."/>
            <person name="Li K."/>
            <person name="Lu H.F."/>
            <person name="Shi C."/>
            <person name="Zhu S.T."/>
            <person name="Xiao Z.Y."/>
            <person name="Nan H."/>
            <person name="Yue Y."/>
            <person name="Zhu X.G."/>
            <person name="Wu Y."/>
            <person name="Hong X.N."/>
            <person name="Fan G.Y."/>
            <person name="Tong Y."/>
            <person name="Zhang D."/>
            <person name="Mao C.L."/>
            <person name="Liu Y.L."/>
            <person name="Hao S.J."/>
            <person name="Liu W.Q."/>
            <person name="Lv M.Q."/>
            <person name="Zhang H.B."/>
            <person name="Liu Y."/>
            <person name="Hu-Tang G.R."/>
            <person name="Wang J.P."/>
            <person name="Wang J.H."/>
            <person name="Sun Y.H."/>
            <person name="Ni S.B."/>
            <person name="Chen W.B."/>
            <person name="Zhang X.C."/>
            <person name="Jiao Y.N."/>
            <person name="Eichler E.E."/>
            <person name="Li G.H."/>
            <person name="Liu X."/>
            <person name="Gao L.Z."/>
        </authorList>
    </citation>
    <scope>NUCLEOTIDE SEQUENCE [LARGE SCALE GENOMIC DNA]</scope>
    <source>
        <strain evidence="3">cv. GT1</strain>
        <tissue evidence="2">Leaf</tissue>
    </source>
</reference>
<comment type="caution">
    <text evidence="2">The sequence shown here is derived from an EMBL/GenBank/DDBJ whole genome shotgun (WGS) entry which is preliminary data.</text>
</comment>
<evidence type="ECO:0000313" key="2">
    <source>
        <dbReference type="EMBL" id="KAF2308828.1"/>
    </source>
</evidence>
<dbReference type="EMBL" id="JAAGAX010000007">
    <property type="protein sequence ID" value="KAF2308828.1"/>
    <property type="molecule type" value="Genomic_DNA"/>
</dbReference>